<feature type="compositionally biased region" description="Low complexity" evidence="1">
    <location>
        <begin position="124"/>
        <end position="137"/>
    </location>
</feature>
<proteinExistence type="predicted"/>
<reference evidence="3" key="1">
    <citation type="submission" date="2017-11" db="EMBL/GenBank/DDBJ databases">
        <title>Phenotypic and genomic properties of facultatively anaerobic sulfur-reducing natronoarchaea from hypersaline soda lakes.</title>
        <authorList>
            <person name="Sorokin D.Y."/>
            <person name="Kublanov I.V."/>
            <person name="Roman P."/>
            <person name="Sinninghe Damste J.S."/>
            <person name="Golyshin P.N."/>
            <person name="Rojo D."/>
            <person name="Ciordia S."/>
            <person name="Mena M.D.C."/>
            <person name="Ferrer M."/>
            <person name="Messina E."/>
            <person name="Smedile F."/>
            <person name="La Spada G."/>
            <person name="La Cono V."/>
            <person name="Yakimov M.M."/>
        </authorList>
    </citation>
    <scope>NUCLEOTIDE SEQUENCE [LARGE SCALE GENOMIC DNA]</scope>
    <source>
        <strain evidence="3">AArc-Sl</strain>
    </source>
</reference>
<evidence type="ECO:0000256" key="1">
    <source>
        <dbReference type="SAM" id="MobiDB-lite"/>
    </source>
</evidence>
<name>A0A343THI8_9EURY</name>
<dbReference type="KEGG" id="hdf:AArcSl_0922"/>
<feature type="region of interest" description="Disordered" evidence="1">
    <location>
        <begin position="116"/>
        <end position="171"/>
    </location>
</feature>
<protein>
    <submittedName>
        <fullName evidence="2">Uncharacterized protein</fullName>
    </submittedName>
</protein>
<gene>
    <name evidence="2" type="ORF">AArcSl_0922</name>
</gene>
<evidence type="ECO:0000313" key="3">
    <source>
        <dbReference type="Proteomes" id="UP000263012"/>
    </source>
</evidence>
<keyword evidence="3" id="KW-1185">Reference proteome</keyword>
<dbReference type="AlphaFoldDB" id="A0A343THI8"/>
<dbReference type="Proteomes" id="UP000263012">
    <property type="component" value="Chromosome"/>
</dbReference>
<feature type="compositionally biased region" description="Polar residues" evidence="1">
    <location>
        <begin position="144"/>
        <end position="169"/>
    </location>
</feature>
<accession>A0A343THI8</accession>
<sequence length="340" mass="39655">MTVTFDSYTEYHYTERTTAVAEHVSEEDPGEGWEMVGIESIDEEVVDREETRIRDEQNPDALLSNDWRRIGTETETEQRRETRVAANWPGSGWSMDERSVDSQTRIVGYDHVEVPHRSLAPRDGTYVGTTTNYQTTTEQERSTSRPSGSGWSRVRSTGQVRDGTGSTWRSSRRAPASGWRIVDSRTVTEYYTETERYCKERTNSWFGDGRCVDWGERTVWKSDTSREYKFEYPTYSTEYLWERTESTPEVYYEYRVPEYGTQDLHRWERTYMDEVEYGVYEKLEYETTTTYEWEKEVEREVDHVSLTPPNTDEVDVVGDVSEQVIACGSGDGELEEKGCT</sequence>
<dbReference type="EMBL" id="CP025066">
    <property type="protein sequence ID" value="AUX08560.1"/>
    <property type="molecule type" value="Genomic_DNA"/>
</dbReference>
<organism evidence="2 3">
    <name type="scientific">Halalkaliarchaeum desulfuricum</name>
    <dbReference type="NCBI Taxonomy" id="2055893"/>
    <lineage>
        <taxon>Archaea</taxon>
        <taxon>Methanobacteriati</taxon>
        <taxon>Methanobacteriota</taxon>
        <taxon>Stenosarchaea group</taxon>
        <taxon>Halobacteria</taxon>
        <taxon>Halobacteriales</taxon>
        <taxon>Haloferacaceae</taxon>
        <taxon>Halalkaliarchaeum</taxon>
    </lineage>
</organism>
<evidence type="ECO:0000313" key="2">
    <source>
        <dbReference type="EMBL" id="AUX08560.1"/>
    </source>
</evidence>